<proteinExistence type="predicted"/>
<feature type="signal peptide" evidence="1">
    <location>
        <begin position="1"/>
        <end position="22"/>
    </location>
</feature>
<keyword evidence="1" id="KW-0732">Signal</keyword>
<accession>A0A2T5BPG3</accession>
<dbReference type="RefSeq" id="WP_107893364.1">
    <property type="nucleotide sequence ID" value="NZ_NHSI01000014.1"/>
</dbReference>
<evidence type="ECO:0000313" key="3">
    <source>
        <dbReference type="Proteomes" id="UP000243859"/>
    </source>
</evidence>
<protein>
    <recommendedName>
        <fullName evidence="4">Excinuclease ABC subunit B</fullName>
    </recommendedName>
</protein>
<evidence type="ECO:0008006" key="4">
    <source>
        <dbReference type="Google" id="ProtNLM"/>
    </source>
</evidence>
<dbReference type="PROSITE" id="PS51257">
    <property type="entry name" value="PROKAR_LIPOPROTEIN"/>
    <property type="match status" value="1"/>
</dbReference>
<dbReference type="EMBL" id="QAAA01000020">
    <property type="protein sequence ID" value="PTN00930.1"/>
    <property type="molecule type" value="Genomic_DNA"/>
</dbReference>
<evidence type="ECO:0000256" key="1">
    <source>
        <dbReference type="SAM" id="SignalP"/>
    </source>
</evidence>
<comment type="caution">
    <text evidence="2">The sequence shown here is derived from an EMBL/GenBank/DDBJ whole genome shotgun (WGS) entry which is preliminary data.</text>
</comment>
<name>A0A2T5BPG3_9RHOB</name>
<dbReference type="OrthoDB" id="7875456at2"/>
<dbReference type="Proteomes" id="UP000243859">
    <property type="component" value="Unassembled WGS sequence"/>
</dbReference>
<evidence type="ECO:0000313" key="2">
    <source>
        <dbReference type="EMBL" id="PTN00930.1"/>
    </source>
</evidence>
<gene>
    <name evidence="2" type="ORF">C8N32_12051</name>
</gene>
<keyword evidence="3" id="KW-1185">Reference proteome</keyword>
<dbReference type="AlphaFoldDB" id="A0A2T5BPG3"/>
<feature type="chain" id="PRO_5015495432" description="Excinuclease ABC subunit B" evidence="1">
    <location>
        <begin position="23"/>
        <end position="138"/>
    </location>
</feature>
<reference evidence="2 3" key="1">
    <citation type="submission" date="2018-04" db="EMBL/GenBank/DDBJ databases">
        <title>Genomic Encyclopedia of Archaeal and Bacterial Type Strains, Phase II (KMG-II): from individual species to whole genera.</title>
        <authorList>
            <person name="Goeker M."/>
        </authorList>
    </citation>
    <scope>NUCLEOTIDE SEQUENCE [LARGE SCALE GENOMIC DNA]</scope>
    <source>
        <strain evidence="2 3">DSM 18064</strain>
    </source>
</reference>
<organism evidence="2 3">
    <name type="scientific">Rhodovulum imhoffii</name>
    <dbReference type="NCBI Taxonomy" id="365340"/>
    <lineage>
        <taxon>Bacteria</taxon>
        <taxon>Pseudomonadati</taxon>
        <taxon>Pseudomonadota</taxon>
        <taxon>Alphaproteobacteria</taxon>
        <taxon>Rhodobacterales</taxon>
        <taxon>Paracoccaceae</taxon>
        <taxon>Rhodovulum</taxon>
    </lineage>
</organism>
<sequence>MTRLALLGLILALAACATPRQACDRDAVRDLTIMDRLIVESELTLQRGYGLQRETYATPRLRMCYGNSWHRHRHRHHRYATFCNSTELRTRLRPVAVDLSAERRKLREMKLKRAELAQRSVRALDQCKALYPVSAPAR</sequence>